<comment type="caution">
    <text evidence="3">The sequence shown here is derived from an EMBL/GenBank/DDBJ whole genome shotgun (WGS) entry which is preliminary data.</text>
</comment>
<feature type="signal peptide" evidence="2">
    <location>
        <begin position="1"/>
        <end position="20"/>
    </location>
</feature>
<protein>
    <submittedName>
        <fullName evidence="3">Uncharacterized protein</fullName>
    </submittedName>
</protein>
<feature type="chain" id="PRO_5044806835" evidence="2">
    <location>
        <begin position="21"/>
        <end position="81"/>
    </location>
</feature>
<dbReference type="AlphaFoldDB" id="A0ABD1EMA1"/>
<evidence type="ECO:0000313" key="3">
    <source>
        <dbReference type="EMBL" id="KAL1497624.1"/>
    </source>
</evidence>
<evidence type="ECO:0000256" key="2">
    <source>
        <dbReference type="SAM" id="SignalP"/>
    </source>
</evidence>
<feature type="region of interest" description="Disordered" evidence="1">
    <location>
        <begin position="27"/>
        <end position="60"/>
    </location>
</feature>
<evidence type="ECO:0000313" key="4">
    <source>
        <dbReference type="Proteomes" id="UP001566132"/>
    </source>
</evidence>
<reference evidence="3 4" key="1">
    <citation type="submission" date="2024-05" db="EMBL/GenBank/DDBJ databases">
        <title>Genetic variation in Jamaican populations of the coffee berry borer (Hypothenemus hampei).</title>
        <authorList>
            <person name="Errbii M."/>
            <person name="Myrie A."/>
        </authorList>
    </citation>
    <scope>NUCLEOTIDE SEQUENCE [LARGE SCALE GENOMIC DNA]</scope>
    <source>
        <strain evidence="3">JA-Hopewell-2020-01-JO</strain>
        <tissue evidence="3">Whole body</tissue>
    </source>
</reference>
<feature type="compositionally biased region" description="Basic residues" evidence="1">
    <location>
        <begin position="44"/>
        <end position="53"/>
    </location>
</feature>
<proteinExistence type="predicted"/>
<organism evidence="3 4">
    <name type="scientific">Hypothenemus hampei</name>
    <name type="common">Coffee berry borer</name>
    <dbReference type="NCBI Taxonomy" id="57062"/>
    <lineage>
        <taxon>Eukaryota</taxon>
        <taxon>Metazoa</taxon>
        <taxon>Ecdysozoa</taxon>
        <taxon>Arthropoda</taxon>
        <taxon>Hexapoda</taxon>
        <taxon>Insecta</taxon>
        <taxon>Pterygota</taxon>
        <taxon>Neoptera</taxon>
        <taxon>Endopterygota</taxon>
        <taxon>Coleoptera</taxon>
        <taxon>Polyphaga</taxon>
        <taxon>Cucujiformia</taxon>
        <taxon>Curculionidae</taxon>
        <taxon>Scolytinae</taxon>
        <taxon>Hypothenemus</taxon>
    </lineage>
</organism>
<feature type="compositionally biased region" description="Basic and acidic residues" evidence="1">
    <location>
        <begin position="31"/>
        <end position="43"/>
    </location>
</feature>
<evidence type="ECO:0000256" key="1">
    <source>
        <dbReference type="SAM" id="MobiDB-lite"/>
    </source>
</evidence>
<dbReference type="EMBL" id="JBDJPC010000006">
    <property type="protein sequence ID" value="KAL1497624.1"/>
    <property type="molecule type" value="Genomic_DNA"/>
</dbReference>
<keyword evidence="4" id="KW-1185">Reference proteome</keyword>
<keyword evidence="2" id="KW-0732">Signal</keyword>
<accession>A0ABD1EMA1</accession>
<gene>
    <name evidence="3" type="ORF">ABEB36_008553</name>
</gene>
<sequence length="81" mass="9382">MKFFLTFLYVIACVCVWVVAYPTSDDAQAEASERHKRGDDDHHDHHHHHHHHHDAVDFGAHTGEHGSFGWHAHYPVHGHHD</sequence>
<name>A0ABD1EMA1_HYPHA</name>
<dbReference type="Proteomes" id="UP001566132">
    <property type="component" value="Unassembled WGS sequence"/>
</dbReference>